<proteinExistence type="predicted"/>
<evidence type="ECO:0000313" key="1">
    <source>
        <dbReference type="EMBL" id="GAA6167795.1"/>
    </source>
</evidence>
<gene>
    <name evidence="1" type="ORF">NBRC116591_16050</name>
</gene>
<dbReference type="EMBL" id="BAABWN010000004">
    <property type="protein sequence ID" value="GAA6167795.1"/>
    <property type="molecule type" value="Genomic_DNA"/>
</dbReference>
<evidence type="ECO:0008006" key="3">
    <source>
        <dbReference type="Google" id="ProtNLM"/>
    </source>
</evidence>
<protein>
    <recommendedName>
        <fullName evidence="3">Glycosyl transferase family 1 domain-containing protein</fullName>
    </recommendedName>
</protein>
<keyword evidence="2" id="KW-1185">Reference proteome</keyword>
<reference evidence="1 2" key="1">
    <citation type="submission" date="2024-04" db="EMBL/GenBank/DDBJ databases">
        <title>Draft genome sequence of Sessilibacter corallicola NBRC 116591.</title>
        <authorList>
            <person name="Miyakawa T."/>
            <person name="Kusuya Y."/>
            <person name="Miura T."/>
        </authorList>
    </citation>
    <scope>NUCLEOTIDE SEQUENCE [LARGE SCALE GENOMIC DNA]</scope>
    <source>
        <strain evidence="1 2">KU-00831-HH</strain>
    </source>
</reference>
<sequence>MSEQNQLVIVDPALMTKSGHHSALADQVVKGSLGRFPPNTAVSYIVHRDLNFDIEKNLIESNINLIRHFDLDFYYIFEKNVSLLESSEYIFELCNQYTECFLKFKDTNVTYFHPSMSWEHALALALALFQMKANNRIKHVVCLMFNPGIDYRGVCYDSDLSIKYQIALKSLMEAECIEIYVTDFESQLSYSNLLFKESFEIHPSYVVDLNSSKEICLQSDRYIILYLGEAKLEKGFDKLPDLLLELLKNSRLHSTFYIQYTDDWGGSEIKEIVSKIKSIEKKYSNVVVDGCYIDDDAMTSLLLSAQCVFFNYDEEIYKNKSSGLLWKACAADAPVVLFNDRSWLYRESSRLKATVFMFGEAFSEELNKPQKFISCNDDIYGRTIFGDFIFWLKNRLF</sequence>
<organism evidence="1 2">
    <name type="scientific">Sessilibacter corallicola</name>
    <dbReference type="NCBI Taxonomy" id="2904075"/>
    <lineage>
        <taxon>Bacteria</taxon>
        <taxon>Pseudomonadati</taxon>
        <taxon>Pseudomonadota</taxon>
        <taxon>Gammaproteobacteria</taxon>
        <taxon>Cellvibrionales</taxon>
        <taxon>Cellvibrionaceae</taxon>
        <taxon>Sessilibacter</taxon>
    </lineage>
</organism>
<evidence type="ECO:0000313" key="2">
    <source>
        <dbReference type="Proteomes" id="UP001465153"/>
    </source>
</evidence>
<name>A0ABQ0A820_9GAMM</name>
<comment type="caution">
    <text evidence="1">The sequence shown here is derived from an EMBL/GenBank/DDBJ whole genome shotgun (WGS) entry which is preliminary data.</text>
</comment>
<dbReference type="Proteomes" id="UP001465153">
    <property type="component" value="Unassembled WGS sequence"/>
</dbReference>
<accession>A0ABQ0A820</accession>